<dbReference type="RefSeq" id="WP_306633679.1">
    <property type="nucleotide sequence ID" value="NZ_JAUSXB010000001.1"/>
</dbReference>
<organism evidence="1 2">
    <name type="scientific">Pseudarthrobacter siccitolerans</name>
    <dbReference type="NCBI Taxonomy" id="861266"/>
    <lineage>
        <taxon>Bacteria</taxon>
        <taxon>Bacillati</taxon>
        <taxon>Actinomycetota</taxon>
        <taxon>Actinomycetes</taxon>
        <taxon>Micrococcales</taxon>
        <taxon>Micrococcaceae</taxon>
        <taxon>Pseudarthrobacter</taxon>
    </lineage>
</organism>
<sequence>MDSVEPDDFEDIQDQQLIDDEAGRIVRAIQAGEYDEQQGTRAISDFVKHRPVLAVRSLGRSMGQKILDYPKNDPDWTVGFVAEFLDTTLPPLITARYDPDLDENRT</sequence>
<gene>
    <name evidence="1" type="ORF">QFZ36_000519</name>
</gene>
<proteinExistence type="predicted"/>
<evidence type="ECO:0000313" key="1">
    <source>
        <dbReference type="EMBL" id="MDQ0672958.1"/>
    </source>
</evidence>
<reference evidence="1 2" key="1">
    <citation type="submission" date="2023-07" db="EMBL/GenBank/DDBJ databases">
        <title>Comparative genomics of wheat-associated soil bacteria to identify genetic determinants of phenazine resistance.</title>
        <authorList>
            <person name="Mouncey N."/>
        </authorList>
    </citation>
    <scope>NUCLEOTIDE SEQUENCE [LARGE SCALE GENOMIC DNA]</scope>
    <source>
        <strain evidence="1 2">W1I3</strain>
    </source>
</reference>
<comment type="caution">
    <text evidence="1">The sequence shown here is derived from an EMBL/GenBank/DDBJ whole genome shotgun (WGS) entry which is preliminary data.</text>
</comment>
<accession>A0ABU0PG64</accession>
<evidence type="ECO:0000313" key="2">
    <source>
        <dbReference type="Proteomes" id="UP001236806"/>
    </source>
</evidence>
<dbReference type="EMBL" id="JAUSXB010000001">
    <property type="protein sequence ID" value="MDQ0672958.1"/>
    <property type="molecule type" value="Genomic_DNA"/>
</dbReference>
<protein>
    <submittedName>
        <fullName evidence="1">Uncharacterized protein</fullName>
    </submittedName>
</protein>
<name>A0ABU0PG64_9MICC</name>
<dbReference type="Proteomes" id="UP001236806">
    <property type="component" value="Unassembled WGS sequence"/>
</dbReference>
<keyword evidence="2" id="KW-1185">Reference proteome</keyword>